<dbReference type="RefSeq" id="XP_043010372.1">
    <property type="nucleotide sequence ID" value="XM_043152286.1"/>
</dbReference>
<feature type="region of interest" description="Disordered" evidence="1">
    <location>
        <begin position="124"/>
        <end position="176"/>
    </location>
</feature>
<sequence>MRFSILKKWSHIIHRRGRSDSQLHFLQSTQVDYPRSSSVANLNIYAEQLHIPTVTLNLSSSPLSSSTSHAPRPSQACLSSSASPSTPRPFDFSDDQHPQMSQKTTTSVADRIAIAKRRLSELEMEKDSLDSRIRDLKDGSKDQQQRLDQIKQDLQSSSVSCQTGKDRTRERKFQAQRDHHRQLFAKSLLELGISNISEVGMFLDASEEEIVDAVLKAAERDDSVWCSVSSEIIGPLAPENYVSAVNIALNTRKELRSVKKVANFWKRTANGSDTVTPSASNISDVQEPLSLERRQAVEMLQRNRRGFSINSSVPERTFLPSISVSSEISTVLPYMLSTHSVSSVRKTESLPPLASQVFKEELTNAHASSSFFVSSSSKHIFKPKSNTIVEHKSVNSKRLSPRALGKQKAFSSADSSGSISQSRYSTELSALRSTVGRLKGNFLPDLELPSPITGILVNEGKVVAAPESTFLQAERALHSFERICNSFPSSNFSSLQAINEELTQEENQDINDDTLVNATYLGSNHKSIASFLTCELSVREADSMVVEATEVDKSEEYRLPTTAKCEANRRSDIRLADSCAPNAASMRASFTLPSALDRVDTLGTRLRPRSGSFVDIPQIKSVAPLKIVKKNRRASLPRNSPTQFT</sequence>
<gene>
    <name evidence="2" type="ORF">E1B28_007540</name>
</gene>
<dbReference type="Proteomes" id="UP001049176">
    <property type="component" value="Chromosome 4"/>
</dbReference>
<comment type="caution">
    <text evidence="2">The sequence shown here is derived from an EMBL/GenBank/DDBJ whole genome shotgun (WGS) entry which is preliminary data.</text>
</comment>
<feature type="region of interest" description="Disordered" evidence="1">
    <location>
        <begin position="60"/>
        <end position="108"/>
    </location>
</feature>
<feature type="region of interest" description="Disordered" evidence="1">
    <location>
        <begin position="392"/>
        <end position="419"/>
    </location>
</feature>
<protein>
    <submittedName>
        <fullName evidence="2">Uncharacterized protein</fullName>
    </submittedName>
</protein>
<feature type="compositionally biased region" description="Polar residues" evidence="1">
    <location>
        <begin position="152"/>
        <end position="163"/>
    </location>
</feature>
<keyword evidence="3" id="KW-1185">Reference proteome</keyword>
<feature type="compositionally biased region" description="Low complexity" evidence="1">
    <location>
        <begin position="60"/>
        <end position="89"/>
    </location>
</feature>
<name>A0A9P7UTJ9_9AGAR</name>
<accession>A0A9P7UTJ9</accession>
<dbReference type="OrthoDB" id="2798624at2759"/>
<feature type="compositionally biased region" description="Basic and acidic residues" evidence="1">
    <location>
        <begin position="164"/>
        <end position="176"/>
    </location>
</feature>
<evidence type="ECO:0000256" key="1">
    <source>
        <dbReference type="SAM" id="MobiDB-lite"/>
    </source>
</evidence>
<dbReference type="GeneID" id="66076616"/>
<organism evidence="2 3">
    <name type="scientific">Marasmius oreades</name>
    <name type="common">fairy-ring Marasmius</name>
    <dbReference type="NCBI Taxonomy" id="181124"/>
    <lineage>
        <taxon>Eukaryota</taxon>
        <taxon>Fungi</taxon>
        <taxon>Dikarya</taxon>
        <taxon>Basidiomycota</taxon>
        <taxon>Agaricomycotina</taxon>
        <taxon>Agaricomycetes</taxon>
        <taxon>Agaricomycetidae</taxon>
        <taxon>Agaricales</taxon>
        <taxon>Marasmiineae</taxon>
        <taxon>Marasmiaceae</taxon>
        <taxon>Marasmius</taxon>
    </lineage>
</organism>
<proteinExistence type="predicted"/>
<reference evidence="2" key="1">
    <citation type="journal article" date="2021" name="Genome Biol. Evol.">
        <title>The assembled and annotated genome of the fairy-ring fungus Marasmius oreades.</title>
        <authorList>
            <person name="Hiltunen M."/>
            <person name="Ament-Velasquez S.L."/>
            <person name="Johannesson H."/>
        </authorList>
    </citation>
    <scope>NUCLEOTIDE SEQUENCE</scope>
    <source>
        <strain evidence="2">03SP1</strain>
    </source>
</reference>
<feature type="compositionally biased region" description="Basic and acidic residues" evidence="1">
    <location>
        <begin position="124"/>
        <end position="151"/>
    </location>
</feature>
<dbReference type="AlphaFoldDB" id="A0A9P7UTJ9"/>
<feature type="compositionally biased region" description="Polar residues" evidence="1">
    <location>
        <begin position="98"/>
        <end position="108"/>
    </location>
</feature>
<evidence type="ECO:0000313" key="2">
    <source>
        <dbReference type="EMBL" id="KAG7093902.1"/>
    </source>
</evidence>
<evidence type="ECO:0000313" key="3">
    <source>
        <dbReference type="Proteomes" id="UP001049176"/>
    </source>
</evidence>
<dbReference type="KEGG" id="more:E1B28_007540"/>
<dbReference type="EMBL" id="CM032184">
    <property type="protein sequence ID" value="KAG7093902.1"/>
    <property type="molecule type" value="Genomic_DNA"/>
</dbReference>